<feature type="region of interest" description="Disordered" evidence="3">
    <location>
        <begin position="56"/>
        <end position="75"/>
    </location>
</feature>
<feature type="domain" description="Asparagine synthetase" evidence="4">
    <location>
        <begin position="269"/>
        <end position="362"/>
    </location>
</feature>
<feature type="region of interest" description="Disordered" evidence="3">
    <location>
        <begin position="80"/>
        <end position="115"/>
    </location>
</feature>
<evidence type="ECO:0000313" key="6">
    <source>
        <dbReference type="Proteomes" id="UP000054387"/>
    </source>
</evidence>
<dbReference type="Proteomes" id="UP000054387">
    <property type="component" value="Unassembled WGS sequence"/>
</dbReference>
<accession>A0A0W1R8T2</accession>
<comment type="caution">
    <text evidence="5">The sequence shown here is derived from an EMBL/GenBank/DDBJ whole genome shotgun (WGS) entry which is preliminary data.</text>
</comment>
<feature type="compositionally biased region" description="Basic and acidic residues" evidence="3">
    <location>
        <begin position="1"/>
        <end position="19"/>
    </location>
</feature>
<gene>
    <name evidence="5" type="ORF">AUR64_10115</name>
</gene>
<dbReference type="GO" id="GO:0005524">
    <property type="term" value="F:ATP binding"/>
    <property type="evidence" value="ECO:0007669"/>
    <property type="project" value="UniProtKB-KW"/>
</dbReference>
<reference evidence="5 6" key="1">
    <citation type="submission" date="2015-12" db="EMBL/GenBank/DDBJ databases">
        <title>Haloprofundus marisrubri gen. nov., sp. nov., an extremely halophilic archaeon isolated from the Discovery deep brine-seawater interface in the Red Sea.</title>
        <authorList>
            <person name="Zhang G."/>
            <person name="Stingl U."/>
            <person name="Rashid M."/>
        </authorList>
    </citation>
    <scope>NUCLEOTIDE SEQUENCE [LARGE SCALE GENOMIC DNA]</scope>
    <source>
        <strain evidence="5 6">SB9</strain>
    </source>
</reference>
<evidence type="ECO:0000259" key="4">
    <source>
        <dbReference type="Pfam" id="PF00733"/>
    </source>
</evidence>
<organism evidence="5 6">
    <name type="scientific">Haloprofundus marisrubri</name>
    <dbReference type="NCBI Taxonomy" id="1514971"/>
    <lineage>
        <taxon>Archaea</taxon>
        <taxon>Methanobacteriati</taxon>
        <taxon>Methanobacteriota</taxon>
        <taxon>Stenosarchaea group</taxon>
        <taxon>Halobacteria</taxon>
        <taxon>Halobacteriales</taxon>
        <taxon>Haloferacaceae</taxon>
        <taxon>Haloprofundus</taxon>
    </lineage>
</organism>
<keyword evidence="2" id="KW-0067">ATP-binding</keyword>
<proteinExistence type="predicted"/>
<evidence type="ECO:0000256" key="3">
    <source>
        <dbReference type="SAM" id="MobiDB-lite"/>
    </source>
</evidence>
<dbReference type="InterPro" id="IPR001962">
    <property type="entry name" value="Asn_synthase"/>
</dbReference>
<evidence type="ECO:0000256" key="2">
    <source>
        <dbReference type="ARBA" id="ARBA00022840"/>
    </source>
</evidence>
<dbReference type="InterPro" id="IPR050795">
    <property type="entry name" value="Asn_Synthetase"/>
</dbReference>
<dbReference type="GO" id="GO:0004066">
    <property type="term" value="F:asparagine synthase (glutamine-hydrolyzing) activity"/>
    <property type="evidence" value="ECO:0007669"/>
    <property type="project" value="InterPro"/>
</dbReference>
<dbReference type="STRING" id="1514971.AUR64_10115"/>
<feature type="domain" description="Asparagine synthetase" evidence="4">
    <location>
        <begin position="119"/>
        <end position="255"/>
    </location>
</feature>
<evidence type="ECO:0000256" key="1">
    <source>
        <dbReference type="ARBA" id="ARBA00022741"/>
    </source>
</evidence>
<dbReference type="GO" id="GO:0005829">
    <property type="term" value="C:cytosol"/>
    <property type="evidence" value="ECO:0007669"/>
    <property type="project" value="TreeGrafter"/>
</dbReference>
<dbReference type="PANTHER" id="PTHR11772:SF2">
    <property type="entry name" value="ASPARAGINE SYNTHETASE [GLUTAMINE-HYDROLYZING]"/>
    <property type="match status" value="1"/>
</dbReference>
<dbReference type="CDD" id="cd01991">
    <property type="entry name" value="Asn_synthase_B_C"/>
    <property type="match status" value="1"/>
</dbReference>
<dbReference type="Pfam" id="PF00733">
    <property type="entry name" value="Asn_synthase"/>
    <property type="match status" value="2"/>
</dbReference>
<protein>
    <submittedName>
        <fullName evidence="5">Asparagine synthase</fullName>
    </submittedName>
</protein>
<dbReference type="Gene3D" id="3.40.50.620">
    <property type="entry name" value="HUPs"/>
    <property type="match status" value="1"/>
</dbReference>
<dbReference type="EMBL" id="LOPU01000018">
    <property type="protein sequence ID" value="KTG09961.1"/>
    <property type="molecule type" value="Genomic_DNA"/>
</dbReference>
<feature type="region of interest" description="Disordered" evidence="3">
    <location>
        <begin position="1"/>
        <end position="37"/>
    </location>
</feature>
<keyword evidence="6" id="KW-1185">Reference proteome</keyword>
<dbReference type="AlphaFoldDB" id="A0A0W1R8T2"/>
<dbReference type="SUPFAM" id="SSF52402">
    <property type="entry name" value="Adenine nucleotide alpha hydrolases-like"/>
    <property type="match status" value="1"/>
</dbReference>
<feature type="compositionally biased region" description="Acidic residues" evidence="3">
    <location>
        <begin position="87"/>
        <end position="99"/>
    </location>
</feature>
<dbReference type="PANTHER" id="PTHR11772">
    <property type="entry name" value="ASPARAGINE SYNTHETASE"/>
    <property type="match status" value="1"/>
</dbReference>
<sequence>MIRGTTPERVRAALADRDPFPGTAGFAGRLDVSRSSHDGPLLVRDVLGRQPAYFSEDDPTAWSFDPNDLDDPRRLPAGHVRRLEGSETTEETLDTDDGTDPVWTLSDPPADDDEPALKTVRDAVLERVRAVDAADTAVAFSGGVDSALVASGMPDAPCYVAGFEGSHDIEAARDAAEAMNREHDLRVVEFTHDDLTRAVPEIVAATGRTNAMDVQIALPLYLVAERVAADGYDRLAVGQGADELFGGYAKVANAPDDHRVDAETVRGATREVIATLPDQLERDVLTLRAAGVEPVAPLLHDDVVSAALRLPGHLLTDGEERKIALRRTAEGVLPDAVAAADKKAVQYGSLAARELDRLARRAGFKRRMDDHVGQYIRSIAASDE</sequence>
<dbReference type="InterPro" id="IPR014729">
    <property type="entry name" value="Rossmann-like_a/b/a_fold"/>
</dbReference>
<name>A0A0W1R8T2_9EURY</name>
<evidence type="ECO:0000313" key="5">
    <source>
        <dbReference type="EMBL" id="KTG09961.1"/>
    </source>
</evidence>
<dbReference type="GO" id="GO:0006529">
    <property type="term" value="P:asparagine biosynthetic process"/>
    <property type="evidence" value="ECO:0007669"/>
    <property type="project" value="InterPro"/>
</dbReference>
<keyword evidence="1" id="KW-0547">Nucleotide-binding</keyword>